<dbReference type="EMBL" id="UIGR01000001">
    <property type="protein sequence ID" value="SUX32706.1"/>
    <property type="molecule type" value="Genomic_DNA"/>
</dbReference>
<evidence type="ECO:0000313" key="3">
    <source>
        <dbReference type="EMBL" id="VEB42635.1"/>
    </source>
</evidence>
<evidence type="ECO:0000313" key="4">
    <source>
        <dbReference type="Proteomes" id="UP000196342"/>
    </source>
</evidence>
<proteinExistence type="predicted"/>
<dbReference type="RefSeq" id="WP_011135760.1">
    <property type="nucleotide sequence ID" value="NZ_CP024028.1"/>
</dbReference>
<accession>A0A202B7W2</accession>
<evidence type="ECO:0000313" key="1">
    <source>
        <dbReference type="EMBL" id="OVE47461.1"/>
    </source>
</evidence>
<dbReference type="EMBL" id="LR134182">
    <property type="protein sequence ID" value="VEB42635.1"/>
    <property type="molecule type" value="Genomic_DNA"/>
</dbReference>
<dbReference type="OMA" id="CIWFATP"/>
<reference evidence="2 5" key="2">
    <citation type="submission" date="2018-06" db="EMBL/GenBank/DDBJ databases">
        <authorList>
            <consortium name="Pathogen Informatics"/>
            <person name="Doyle S."/>
        </authorList>
    </citation>
    <scope>NUCLEOTIDE SEQUENCE [LARGE SCALE GENOMIC DNA]</scope>
    <source>
        <strain evidence="2 5">NCTC8684</strain>
    </source>
</reference>
<dbReference type="Proteomes" id="UP000254029">
    <property type="component" value="Unassembled WGS sequence"/>
</dbReference>
<accession>A0A1R0MID7</accession>
<dbReference type="EMBL" id="NHOO01000011">
    <property type="protein sequence ID" value="OVE47461.1"/>
    <property type="molecule type" value="Genomic_DNA"/>
</dbReference>
<dbReference type="AlphaFoldDB" id="A0A1R0MID7"/>
<protein>
    <submittedName>
        <fullName evidence="1">Uncharacterized protein</fullName>
    </submittedName>
</protein>
<reference evidence="3 6" key="3">
    <citation type="submission" date="2018-12" db="EMBL/GenBank/DDBJ databases">
        <authorList>
            <consortium name="Pathogen Informatics"/>
        </authorList>
    </citation>
    <scope>NUCLEOTIDE SEQUENCE [LARGE SCALE GENOMIC DNA]</scope>
    <source>
        <strain evidence="3 6">NCTC9695</strain>
    </source>
</reference>
<dbReference type="GeneID" id="66367822"/>
<sequence length="71" mass="8078">MSRYCIWFVTTDDSVMRRAEVAINGVIHSHQVLEEIEAQLAGECGLSQVMIVDWKRFETPEQDGGRLVRVA</sequence>
<evidence type="ECO:0000313" key="2">
    <source>
        <dbReference type="EMBL" id="SUX32706.1"/>
    </source>
</evidence>
<keyword evidence="4" id="KW-1185">Reference proteome</keyword>
<evidence type="ECO:0000313" key="5">
    <source>
        <dbReference type="Proteomes" id="UP000254029"/>
    </source>
</evidence>
<gene>
    <name evidence="1" type="ORF">CBW21_14335</name>
    <name evidence="2" type="ORF">NCTC8684_01787</name>
    <name evidence="3" type="ORF">NCTC9695_03085</name>
</gene>
<organism evidence="1 4">
    <name type="scientific">Chromobacterium violaceum</name>
    <dbReference type="NCBI Taxonomy" id="536"/>
    <lineage>
        <taxon>Bacteria</taxon>
        <taxon>Pseudomonadati</taxon>
        <taxon>Pseudomonadota</taxon>
        <taxon>Betaproteobacteria</taxon>
        <taxon>Neisseriales</taxon>
        <taxon>Chromobacteriaceae</taxon>
        <taxon>Chromobacterium</taxon>
    </lineage>
</organism>
<evidence type="ECO:0000313" key="6">
    <source>
        <dbReference type="Proteomes" id="UP000275777"/>
    </source>
</evidence>
<dbReference type="Proteomes" id="UP000196342">
    <property type="component" value="Unassembled WGS sequence"/>
</dbReference>
<reference evidence="1 4" key="1">
    <citation type="submission" date="2017-05" db="EMBL/GenBank/DDBJ databases">
        <title>Chromobacterium violaceum GHPS1 isolated from Hydrocarbon polluted soil in French Guiana display an awesome secondary metabolite arsenal and a battery of drug and heavy-metal-resistance and detoxification of xenobiotics proteins.</title>
        <authorList>
            <person name="Belbahri L."/>
        </authorList>
    </citation>
    <scope>NUCLEOTIDE SEQUENCE [LARGE SCALE GENOMIC DNA]</scope>
    <source>
        <strain evidence="1 4">GHPS1</strain>
    </source>
</reference>
<dbReference type="Proteomes" id="UP000275777">
    <property type="component" value="Chromosome"/>
</dbReference>
<name>A0A1R0MID7_CHRVL</name>